<dbReference type="Pfam" id="PF11004">
    <property type="entry name" value="Kdo_hydroxy"/>
    <property type="match status" value="1"/>
</dbReference>
<dbReference type="EMBL" id="SNYK01000003">
    <property type="protein sequence ID" value="TDQ38872.1"/>
    <property type="molecule type" value="Genomic_DNA"/>
</dbReference>
<dbReference type="OrthoDB" id="21302at2"/>
<dbReference type="InterPro" id="IPR021266">
    <property type="entry name" value="Kdo_hydroxlase"/>
</dbReference>
<reference evidence="1 2" key="1">
    <citation type="submission" date="2019-03" db="EMBL/GenBank/DDBJ databases">
        <title>Genomic Encyclopedia of Type Strains, Phase IV (KMG-IV): sequencing the most valuable type-strain genomes for metagenomic binning, comparative biology and taxonomic classification.</title>
        <authorList>
            <person name="Goeker M."/>
        </authorList>
    </citation>
    <scope>NUCLEOTIDE SEQUENCE [LARGE SCALE GENOMIC DNA]</scope>
    <source>
        <strain evidence="1 2">DSM 28679</strain>
    </source>
</reference>
<proteinExistence type="predicted"/>
<comment type="caution">
    <text evidence="1">The sequence shown here is derived from an EMBL/GenBank/DDBJ whole genome shotgun (WGS) entry which is preliminary data.</text>
</comment>
<sequence length="321" mass="36651">MVASCIANLPSLSSSELPTSHRSAHEYHNFARPIVELPYTDWQFAAPDNSDLTDRLERGQVLCFPQLAFTLSEQEQALLGPELVGPKRKNISFNIDRDRINGVADPTNEAAVRALLKRYYQHTRNLVETLLPENRGKLLEPVNSLRVHEISQWQGKSSWRKDDIRLHVDAFPSRPIHGQRIIRVFHNINPHGTLRVWRVGEPFERLAERLLPRIKPYSSLSSSLQAALKITKSKRSHYDHLILGLHDAMKADTDYQANGQQWQLDFHPGTTWMAFSDQTPHAAMSGQYMLEQTFLLDVASQKNSELSPLRVLERLTGRALL</sequence>
<evidence type="ECO:0000313" key="2">
    <source>
        <dbReference type="Proteomes" id="UP000294575"/>
    </source>
</evidence>
<protein>
    <submittedName>
        <fullName evidence="1">3-deoxy-D-manno-octulosonic acid hydroxylase-like protein</fullName>
    </submittedName>
</protein>
<dbReference type="Proteomes" id="UP000294575">
    <property type="component" value="Unassembled WGS sequence"/>
</dbReference>
<keyword evidence="2" id="KW-1185">Reference proteome</keyword>
<dbReference type="RefSeq" id="WP_101498026.1">
    <property type="nucleotide sequence ID" value="NZ_LNJZ01000009.1"/>
</dbReference>
<organism evidence="1 2">
    <name type="scientific">Thiopseudomonas denitrificans</name>
    <dbReference type="NCBI Taxonomy" id="1501432"/>
    <lineage>
        <taxon>Bacteria</taxon>
        <taxon>Pseudomonadati</taxon>
        <taxon>Pseudomonadota</taxon>
        <taxon>Gammaproteobacteria</taxon>
        <taxon>Pseudomonadales</taxon>
        <taxon>Pseudomonadaceae</taxon>
        <taxon>Thiopseudomonas</taxon>
    </lineage>
</organism>
<dbReference type="AlphaFoldDB" id="A0A4R6U0V9"/>
<evidence type="ECO:0000313" key="1">
    <source>
        <dbReference type="EMBL" id="TDQ38872.1"/>
    </source>
</evidence>
<name>A0A4R6U0V9_9GAMM</name>
<gene>
    <name evidence="1" type="ORF">DFQ45_10335</name>
</gene>
<accession>A0A4R6U0V9</accession>